<comment type="caution">
    <text evidence="6">The sequence shown here is derived from an EMBL/GenBank/DDBJ whole genome shotgun (WGS) entry which is preliminary data.</text>
</comment>
<dbReference type="EMBL" id="CABDUW010000176">
    <property type="protein sequence ID" value="VTJ61506.1"/>
    <property type="molecule type" value="Genomic_DNA"/>
</dbReference>
<protein>
    <recommendedName>
        <fullName evidence="5">GRIP domain-containing protein</fullName>
    </recommendedName>
</protein>
<evidence type="ECO:0000313" key="7">
    <source>
        <dbReference type="Proteomes" id="UP000335636"/>
    </source>
</evidence>
<keyword evidence="3 4" id="KW-0175">Coiled coil</keyword>
<dbReference type="GO" id="GO:0000139">
    <property type="term" value="C:Golgi membrane"/>
    <property type="evidence" value="ECO:0007669"/>
    <property type="project" value="UniProtKB-SubCell"/>
</dbReference>
<evidence type="ECO:0000256" key="2">
    <source>
        <dbReference type="ARBA" id="ARBA00023034"/>
    </source>
</evidence>
<evidence type="ECO:0000256" key="4">
    <source>
        <dbReference type="SAM" id="Coils"/>
    </source>
</evidence>
<dbReference type="Proteomes" id="UP000335636">
    <property type="component" value="Unassembled WGS sequence"/>
</dbReference>
<feature type="coiled-coil region" evidence="4">
    <location>
        <begin position="202"/>
        <end position="259"/>
    </location>
</feature>
<feature type="coiled-coil region" evidence="4">
    <location>
        <begin position="632"/>
        <end position="874"/>
    </location>
</feature>
<comment type="subcellular location">
    <subcellularLocation>
        <location evidence="1">Golgi apparatus membrane</location>
        <topology evidence="1">Peripheral membrane protein</topology>
    </subcellularLocation>
</comment>
<accession>A0A5E4AXE6</accession>
<feature type="coiled-coil region" evidence="4">
    <location>
        <begin position="459"/>
        <end position="564"/>
    </location>
</feature>
<feature type="coiled-coil region" evidence="4">
    <location>
        <begin position="284"/>
        <end position="413"/>
    </location>
</feature>
<name>A0A5E4AXE6_MARMO</name>
<dbReference type="PANTHER" id="PTHR18921">
    <property type="entry name" value="MYOSIN HEAVY CHAIN - RELATED"/>
    <property type="match status" value="1"/>
</dbReference>
<feature type="coiled-coil region" evidence="4">
    <location>
        <begin position="946"/>
        <end position="1011"/>
    </location>
</feature>
<feature type="domain" description="GRIP" evidence="5">
    <location>
        <begin position="1025"/>
        <end position="1074"/>
    </location>
</feature>
<reference evidence="6" key="1">
    <citation type="submission" date="2019-04" db="EMBL/GenBank/DDBJ databases">
        <authorList>
            <person name="Alioto T."/>
            <person name="Alioto T."/>
        </authorList>
    </citation>
    <scope>NUCLEOTIDE SEQUENCE [LARGE SCALE GENOMIC DNA]</scope>
</reference>
<keyword evidence="2" id="KW-0333">Golgi apparatus</keyword>
<gene>
    <name evidence="6" type="ORF">MONAX_5E006648</name>
</gene>
<evidence type="ECO:0000256" key="3">
    <source>
        <dbReference type="ARBA" id="ARBA00023054"/>
    </source>
</evidence>
<organism evidence="6 7">
    <name type="scientific">Marmota monax</name>
    <name type="common">Woodchuck</name>
    <dbReference type="NCBI Taxonomy" id="9995"/>
    <lineage>
        <taxon>Eukaryota</taxon>
        <taxon>Metazoa</taxon>
        <taxon>Chordata</taxon>
        <taxon>Craniata</taxon>
        <taxon>Vertebrata</taxon>
        <taxon>Euteleostomi</taxon>
        <taxon>Mammalia</taxon>
        <taxon>Eutheria</taxon>
        <taxon>Euarchontoglires</taxon>
        <taxon>Glires</taxon>
        <taxon>Rodentia</taxon>
        <taxon>Sciuromorpha</taxon>
        <taxon>Sciuridae</taxon>
        <taxon>Xerinae</taxon>
        <taxon>Marmotini</taxon>
        <taxon>Marmota</taxon>
    </lineage>
</organism>
<keyword evidence="7" id="KW-1185">Reference proteome</keyword>
<dbReference type="PROSITE" id="PS50913">
    <property type="entry name" value="GRIP"/>
    <property type="match status" value="1"/>
</dbReference>
<evidence type="ECO:0000313" key="6">
    <source>
        <dbReference type="EMBL" id="VTJ61506.1"/>
    </source>
</evidence>
<dbReference type="GO" id="GO:0007030">
    <property type="term" value="P:Golgi organization"/>
    <property type="evidence" value="ECO:0007669"/>
    <property type="project" value="TreeGrafter"/>
</dbReference>
<dbReference type="InterPro" id="IPR000237">
    <property type="entry name" value="GRIP_dom"/>
</dbReference>
<evidence type="ECO:0000259" key="5">
    <source>
        <dbReference type="PROSITE" id="PS50913"/>
    </source>
</evidence>
<dbReference type="GO" id="GO:0006888">
    <property type="term" value="P:endoplasmic reticulum to Golgi vesicle-mediated transport"/>
    <property type="evidence" value="ECO:0007669"/>
    <property type="project" value="TreeGrafter"/>
</dbReference>
<dbReference type="AlphaFoldDB" id="A0A5E4AXE6"/>
<sequence length="1230" mass="140873">METTDSTLRCENETLKKYCTDLEKKHEASELQIKHQSISYQNQPQQKEGEISHLKARQIVLQDQVFQLQAAAQSVPSGAGDVPTTALAPLDSRISSHFSAFRDDDMDFSDIILSQQETNRLSIEVARHESEVGHSRQIAEAQGTHHSDTSEICKVQNTIKTLQPNQSPYIDDHQHEMSVLEHSPTVAEKGKILPQSSAVEEVFRLQQALADAEKKIMRLNGLNQVNHLAEDNLKLKMHVEALEKEKSSLSQEKEELQMSLSKLSYDYQVMKKRTSTDMNLNVQLLDLKLHLKAKEEELNQTINEKKMLIAELEELDHQNQEATKHIILIKDELSKQQNEGDLVIKKLEQELGDEKQRVHQLEDDKMNIPQELHVQKEKLTRNAQSLSDLHLTKQKLEGKVEDLVDQLNQSQKNSFNIQQENLGLKDHIRQIEDELSGFKSKYRSSLNEDSNSHCKDDMLKEREAEVSNVRQNLSEVEQLNENLKKVAVDLKTENEMLIIACEDVRHELEESIAANNQISQEKDTITETLKRDKEEIEAKLHQAEKRLLEEANNHRQTIQELSKAHNLNTSALKLRHKCVVQLTQEKDFEIAGLKKNIEQMTAGQKETEEILASYIEEQKQLIQVINEKEVFIGKLEEKSSELQKDLDKCSQALRENETLRQSIEAKDRILAHMKAENKYLQVELEILREQHSQAVPVAKHKALDAITELELEVSQLNIVKNHLEDEIKDHLNIIENQNKHKMQLLQSLQEQKEEMDEFKYKYEQMNAAHSHLILEKEEEIKNLQKTIEELKAQLPGERGDAQTLNSDIFQETKVKILRKKEVQHLRDQELRLNRELERLRSHLLESEEPYTQEILAAEDKEIKLRQKVTLLEEKLVASSKASHQASVQIESLQEQLSLVSQQRDENALQLSLSQERVRQYALSSSNLQRVLEHFQEEEKAMHSAELAKEKQSIAEWKNKAEKLEGEVSSLQQRLDEANAMLDSASRLREDLDLKEEQMEELKKQNELRKEMFDHVQQKLSTLVSSTEGRVDKVLVRNLFIGLFKTPKDKRREVLLLMGSILDIPKEELEQLLNEDYGGVSKWMSSWLGGASKSVSNIPLRPNQQPALNSSFAELFVKFLEKESHPSVSPPKVSAHAMDCLDSPGRRQQVVNVPGNVKDAPELRAGRSTKGNPFLVPRSAAVPLSNLAGVGLGGPGHPLFKPIADFWPTFTPLPVSPDNSTRVVLQDLLNI</sequence>
<proteinExistence type="predicted"/>
<dbReference type="GO" id="GO:0031267">
    <property type="term" value="F:small GTPase binding"/>
    <property type="evidence" value="ECO:0007669"/>
    <property type="project" value="TreeGrafter"/>
</dbReference>
<dbReference type="PANTHER" id="PTHR18921:SF2">
    <property type="entry name" value="THYROID RECEPTOR-INTERACTING PROTEIN 11"/>
    <property type="match status" value="1"/>
</dbReference>
<evidence type="ECO:0000256" key="1">
    <source>
        <dbReference type="ARBA" id="ARBA00004395"/>
    </source>
</evidence>